<evidence type="ECO:0000259" key="6">
    <source>
        <dbReference type="Pfam" id="PF01266"/>
    </source>
</evidence>
<accession>A0A8K0TS70</accession>
<organism evidence="7 8">
    <name type="scientific">Plectosphaerella cucumerina</name>
    <dbReference type="NCBI Taxonomy" id="40658"/>
    <lineage>
        <taxon>Eukaryota</taxon>
        <taxon>Fungi</taxon>
        <taxon>Dikarya</taxon>
        <taxon>Ascomycota</taxon>
        <taxon>Pezizomycotina</taxon>
        <taxon>Sordariomycetes</taxon>
        <taxon>Hypocreomycetidae</taxon>
        <taxon>Glomerellales</taxon>
        <taxon>Plectosphaerellaceae</taxon>
        <taxon>Plectosphaerella</taxon>
    </lineage>
</organism>
<dbReference type="InterPro" id="IPR006076">
    <property type="entry name" value="FAD-dep_OxRdtase"/>
</dbReference>
<sequence>MQIIVIGAGVTGLSAAIRLQEKGHKVTIVARDFPTPFETADARLSIDYASMWAGAHNRFILPRPGIAAEERDHAMSLTTFARMDDLAKRYPEAAITFMKGVEYFEAPSEEYRALTEQSARDYGFQDFRFLRRDELPDDIVRLGFEYRTWCVNPMVYCAFLLRRFVHAGGKTLVRTLRDEREALSIPSLGAAQLIINCSGYGFGDKASFITRGQTCLVANECDATVTRQNADGSWTFSVPRNFHGGTVIGGTKEPDNWDPEPSSAVRETLLRKFAATYPSVLASEGGQMRVLKDIVGRRPTRKGGLRLEREDIGDGKAIVHAYGLGGRGFELSWGVAEGVLGLVEAPAKAKL</sequence>
<dbReference type="InterPro" id="IPR023209">
    <property type="entry name" value="DAO"/>
</dbReference>
<reference evidence="7" key="1">
    <citation type="journal article" date="2021" name="Nat. Commun.">
        <title>Genetic determinants of endophytism in the Arabidopsis root mycobiome.</title>
        <authorList>
            <person name="Mesny F."/>
            <person name="Miyauchi S."/>
            <person name="Thiergart T."/>
            <person name="Pickel B."/>
            <person name="Atanasova L."/>
            <person name="Karlsson M."/>
            <person name="Huettel B."/>
            <person name="Barry K.W."/>
            <person name="Haridas S."/>
            <person name="Chen C."/>
            <person name="Bauer D."/>
            <person name="Andreopoulos W."/>
            <person name="Pangilinan J."/>
            <person name="LaButti K."/>
            <person name="Riley R."/>
            <person name="Lipzen A."/>
            <person name="Clum A."/>
            <person name="Drula E."/>
            <person name="Henrissat B."/>
            <person name="Kohler A."/>
            <person name="Grigoriev I.V."/>
            <person name="Martin F.M."/>
            <person name="Hacquard S."/>
        </authorList>
    </citation>
    <scope>NUCLEOTIDE SEQUENCE</scope>
    <source>
        <strain evidence="7">MPI-CAGE-AT-0016</strain>
    </source>
</reference>
<comment type="cofactor">
    <cofactor evidence="1">
        <name>FAD</name>
        <dbReference type="ChEBI" id="CHEBI:57692"/>
    </cofactor>
</comment>
<keyword evidence="3" id="KW-0285">Flavoprotein</keyword>
<dbReference type="SUPFAM" id="SSF51971">
    <property type="entry name" value="Nucleotide-binding domain"/>
    <property type="match status" value="1"/>
</dbReference>
<evidence type="ECO:0000313" key="8">
    <source>
        <dbReference type="Proteomes" id="UP000813385"/>
    </source>
</evidence>
<dbReference type="GO" id="GO:0019478">
    <property type="term" value="P:D-amino acid catabolic process"/>
    <property type="evidence" value="ECO:0007669"/>
    <property type="project" value="TreeGrafter"/>
</dbReference>
<evidence type="ECO:0000256" key="4">
    <source>
        <dbReference type="ARBA" id="ARBA00022827"/>
    </source>
</evidence>
<dbReference type="SUPFAM" id="SSF54373">
    <property type="entry name" value="FAD-linked reductases, C-terminal domain"/>
    <property type="match status" value="1"/>
</dbReference>
<keyword evidence="4" id="KW-0274">FAD</keyword>
<keyword evidence="8" id="KW-1185">Reference proteome</keyword>
<dbReference type="PANTHER" id="PTHR11530">
    <property type="entry name" value="D-AMINO ACID OXIDASE"/>
    <property type="match status" value="1"/>
</dbReference>
<keyword evidence="5" id="KW-0560">Oxidoreductase</keyword>
<dbReference type="EMBL" id="JAGPXD010000002">
    <property type="protein sequence ID" value="KAH7368529.1"/>
    <property type="molecule type" value="Genomic_DNA"/>
</dbReference>
<evidence type="ECO:0000256" key="3">
    <source>
        <dbReference type="ARBA" id="ARBA00022630"/>
    </source>
</evidence>
<evidence type="ECO:0000256" key="2">
    <source>
        <dbReference type="ARBA" id="ARBA00006730"/>
    </source>
</evidence>
<dbReference type="InterPro" id="IPR006181">
    <property type="entry name" value="D-amino_acid_oxidase_CS"/>
</dbReference>
<proteinExistence type="inferred from homology"/>
<dbReference type="OrthoDB" id="2015447at2759"/>
<dbReference type="Gene3D" id="3.30.9.10">
    <property type="entry name" value="D-Amino Acid Oxidase, subunit A, domain 2"/>
    <property type="match status" value="1"/>
</dbReference>
<dbReference type="Proteomes" id="UP000813385">
    <property type="component" value="Unassembled WGS sequence"/>
</dbReference>
<comment type="caution">
    <text evidence="7">The sequence shown here is derived from an EMBL/GenBank/DDBJ whole genome shotgun (WGS) entry which is preliminary data.</text>
</comment>
<dbReference type="GO" id="GO:0005737">
    <property type="term" value="C:cytoplasm"/>
    <property type="evidence" value="ECO:0007669"/>
    <property type="project" value="TreeGrafter"/>
</dbReference>
<dbReference type="Pfam" id="PF01266">
    <property type="entry name" value="DAO"/>
    <property type="match status" value="1"/>
</dbReference>
<dbReference type="GO" id="GO:0071949">
    <property type="term" value="F:FAD binding"/>
    <property type="evidence" value="ECO:0007669"/>
    <property type="project" value="InterPro"/>
</dbReference>
<protein>
    <submittedName>
        <fullName evidence="7">FAD dependent oxidoreductase</fullName>
    </submittedName>
</protein>
<evidence type="ECO:0000256" key="5">
    <source>
        <dbReference type="ARBA" id="ARBA00023002"/>
    </source>
</evidence>
<dbReference type="PANTHER" id="PTHR11530:SF26">
    <property type="entry name" value="FAD DEPENDENT OXIDOREDUCTASE SUPERFAMILY (AFU_ORTHOLOGUE AFUA_5G13940)"/>
    <property type="match status" value="1"/>
</dbReference>
<dbReference type="PIRSF" id="PIRSF000189">
    <property type="entry name" value="D-aa_oxidase"/>
    <property type="match status" value="1"/>
</dbReference>
<evidence type="ECO:0000313" key="7">
    <source>
        <dbReference type="EMBL" id="KAH7368529.1"/>
    </source>
</evidence>
<gene>
    <name evidence="7" type="ORF">B0T11DRAFT_65060</name>
</gene>
<evidence type="ECO:0000256" key="1">
    <source>
        <dbReference type="ARBA" id="ARBA00001974"/>
    </source>
</evidence>
<dbReference type="GO" id="GO:0003884">
    <property type="term" value="F:D-amino-acid oxidase activity"/>
    <property type="evidence" value="ECO:0007669"/>
    <property type="project" value="InterPro"/>
</dbReference>
<feature type="domain" description="FAD dependent oxidoreductase" evidence="6">
    <location>
        <begin position="3"/>
        <end position="337"/>
    </location>
</feature>
<dbReference type="PROSITE" id="PS00677">
    <property type="entry name" value="DAO"/>
    <property type="match status" value="1"/>
</dbReference>
<name>A0A8K0TS70_9PEZI</name>
<dbReference type="AlphaFoldDB" id="A0A8K0TS70"/>
<comment type="similarity">
    <text evidence="2">Belongs to the DAMOX/DASOX family.</text>
</comment>
<dbReference type="Gene3D" id="3.40.50.720">
    <property type="entry name" value="NAD(P)-binding Rossmann-like Domain"/>
    <property type="match status" value="1"/>
</dbReference>